<reference evidence="1 2" key="1">
    <citation type="submission" date="2016-10" db="EMBL/GenBank/DDBJ databases">
        <title>Genome Sequence of Pseudomonas putida GM4FR.</title>
        <authorList>
            <person name="Poehlein A."/>
            <person name="Wemheuer F."/>
            <person name="Hollensteiner J."/>
            <person name="Wemheuer B."/>
        </authorList>
    </citation>
    <scope>NUCLEOTIDE SEQUENCE [LARGE SCALE GENOMIC DNA]</scope>
    <source>
        <strain evidence="1 2">GM4FR</strain>
    </source>
</reference>
<evidence type="ECO:0000313" key="1">
    <source>
        <dbReference type="EMBL" id="OLS61887.1"/>
    </source>
</evidence>
<dbReference type="InterPro" id="IPR008767">
    <property type="entry name" value="Phage_SPP1_head-tail_adaptor"/>
</dbReference>
<evidence type="ECO:0000313" key="2">
    <source>
        <dbReference type="Proteomes" id="UP000186736"/>
    </source>
</evidence>
<evidence type="ECO:0008006" key="3">
    <source>
        <dbReference type="Google" id="ProtNLM"/>
    </source>
</evidence>
<dbReference type="EMBL" id="MKZO01000026">
    <property type="protein sequence ID" value="OLS61887.1"/>
    <property type="molecule type" value="Genomic_DNA"/>
</dbReference>
<dbReference type="OrthoDB" id="8640229at2"/>
<dbReference type="RefSeq" id="WP_075804068.1">
    <property type="nucleotide sequence ID" value="NZ_MKZO01000026.1"/>
</dbReference>
<dbReference type="AlphaFoldDB" id="A0A1Q9R3B1"/>
<dbReference type="Gene3D" id="2.40.10.270">
    <property type="entry name" value="Bacteriophage SPP1 head-tail adaptor protein"/>
    <property type="match status" value="1"/>
</dbReference>
<proteinExistence type="predicted"/>
<gene>
    <name evidence="1" type="ORF">PSEMO_32600</name>
</gene>
<comment type="caution">
    <text evidence="1">The sequence shown here is derived from an EMBL/GenBank/DDBJ whole genome shotgun (WGS) entry which is preliminary data.</text>
</comment>
<organism evidence="1 2">
    <name type="scientific">Pseudomonas putida</name>
    <name type="common">Arthrobacter siderocapsulatus</name>
    <dbReference type="NCBI Taxonomy" id="303"/>
    <lineage>
        <taxon>Bacteria</taxon>
        <taxon>Pseudomonadati</taxon>
        <taxon>Pseudomonadota</taxon>
        <taxon>Gammaproteobacteria</taxon>
        <taxon>Pseudomonadales</taxon>
        <taxon>Pseudomonadaceae</taxon>
        <taxon>Pseudomonas</taxon>
    </lineage>
</organism>
<name>A0A1Q9R3B1_PSEPU</name>
<dbReference type="NCBIfam" id="TIGR01563">
    <property type="entry name" value="gp16_SPP1"/>
    <property type="match status" value="1"/>
</dbReference>
<dbReference type="Proteomes" id="UP000186736">
    <property type="component" value="Unassembled WGS sequence"/>
</dbReference>
<sequence>MRAGPLRNRCRLTRSERVQNDTGGYDQVWVEAGEIWAEVTLPTGRVSPVAEQLQAVVSAEIRIRPRSDIAAGWRLTEKRSGVTYKVEAVLPNNDRDMLRLLCSSVPNP</sequence>
<dbReference type="Pfam" id="PF05521">
    <property type="entry name" value="Phage_HCP"/>
    <property type="match status" value="1"/>
</dbReference>
<protein>
    <recommendedName>
        <fullName evidence="3">Head-tail adaptor protein</fullName>
    </recommendedName>
</protein>
<accession>A0A1Q9R3B1</accession>
<dbReference type="InterPro" id="IPR038666">
    <property type="entry name" value="SSP1_head-tail_sf"/>
</dbReference>